<dbReference type="Pfam" id="PF13683">
    <property type="entry name" value="rve_3"/>
    <property type="match status" value="1"/>
</dbReference>
<feature type="domain" description="Integrase catalytic" evidence="1">
    <location>
        <begin position="1"/>
        <end position="98"/>
    </location>
</feature>
<dbReference type="RefSeq" id="WP_157588140.1">
    <property type="nucleotide sequence ID" value="NZ_WPIN01000011.1"/>
</dbReference>
<keyword evidence="3" id="KW-1185">Reference proteome</keyword>
<name>A0A7K1SHX3_9BACT</name>
<dbReference type="GO" id="GO:0003676">
    <property type="term" value="F:nucleic acid binding"/>
    <property type="evidence" value="ECO:0007669"/>
    <property type="project" value="InterPro"/>
</dbReference>
<evidence type="ECO:0000313" key="3">
    <source>
        <dbReference type="Proteomes" id="UP000436006"/>
    </source>
</evidence>
<protein>
    <submittedName>
        <fullName evidence="2">Transposase</fullName>
    </submittedName>
</protein>
<dbReference type="Proteomes" id="UP000436006">
    <property type="component" value="Unassembled WGS sequence"/>
</dbReference>
<dbReference type="PANTHER" id="PTHR47515">
    <property type="entry name" value="LOW CALCIUM RESPONSE LOCUS PROTEIN T"/>
    <property type="match status" value="1"/>
</dbReference>
<evidence type="ECO:0000313" key="2">
    <source>
        <dbReference type="EMBL" id="MVM33421.1"/>
    </source>
</evidence>
<proteinExistence type="predicted"/>
<organism evidence="2 3">
    <name type="scientific">Spirosoma arboris</name>
    <dbReference type="NCBI Taxonomy" id="2682092"/>
    <lineage>
        <taxon>Bacteria</taxon>
        <taxon>Pseudomonadati</taxon>
        <taxon>Bacteroidota</taxon>
        <taxon>Cytophagia</taxon>
        <taxon>Cytophagales</taxon>
        <taxon>Cytophagaceae</taxon>
        <taxon>Spirosoma</taxon>
    </lineage>
</organism>
<dbReference type="EMBL" id="WPIN01000011">
    <property type="protein sequence ID" value="MVM33421.1"/>
    <property type="molecule type" value="Genomic_DNA"/>
</dbReference>
<dbReference type="AlphaFoldDB" id="A0A7K1SHX3"/>
<dbReference type="SUPFAM" id="SSF53098">
    <property type="entry name" value="Ribonuclease H-like"/>
    <property type="match status" value="1"/>
</dbReference>
<dbReference type="InterPro" id="IPR036397">
    <property type="entry name" value="RNaseH_sf"/>
</dbReference>
<dbReference type="InterPro" id="IPR012337">
    <property type="entry name" value="RNaseH-like_sf"/>
</dbReference>
<reference evidence="2 3" key="1">
    <citation type="submission" date="2019-12" db="EMBL/GenBank/DDBJ databases">
        <title>Spirosoma sp. HMF4905 genome sequencing and assembly.</title>
        <authorList>
            <person name="Kang H."/>
            <person name="Cha I."/>
            <person name="Kim H."/>
            <person name="Joh K."/>
        </authorList>
    </citation>
    <scope>NUCLEOTIDE SEQUENCE [LARGE SCALE GENOMIC DNA]</scope>
    <source>
        <strain evidence="2 3">HMF4905</strain>
    </source>
</reference>
<evidence type="ECO:0000259" key="1">
    <source>
        <dbReference type="PROSITE" id="PS50994"/>
    </source>
</evidence>
<dbReference type="InterPro" id="IPR001584">
    <property type="entry name" value="Integrase_cat-core"/>
</dbReference>
<sequence>MSFTMKYTAHPKRKTSFIKTVEESGRIHALIQKGKPWRNGFIERSNRTDKDELFTQLRFSSSEERKYQLKLWEMAYNHHRPHQGLTNQIPFQVYFRDYPLHAATRGIT</sequence>
<gene>
    <name evidence="2" type="ORF">GO755_25510</name>
</gene>
<dbReference type="GO" id="GO:0015074">
    <property type="term" value="P:DNA integration"/>
    <property type="evidence" value="ECO:0007669"/>
    <property type="project" value="InterPro"/>
</dbReference>
<accession>A0A7K1SHX3</accession>
<dbReference type="Gene3D" id="3.30.420.10">
    <property type="entry name" value="Ribonuclease H-like superfamily/Ribonuclease H"/>
    <property type="match status" value="1"/>
</dbReference>
<dbReference type="PANTHER" id="PTHR47515:SF3">
    <property type="entry name" value="INTEGRASE CORE DOMAIN PROTEIN"/>
    <property type="match status" value="1"/>
</dbReference>
<dbReference type="PROSITE" id="PS50994">
    <property type="entry name" value="INTEGRASE"/>
    <property type="match status" value="1"/>
</dbReference>
<comment type="caution">
    <text evidence="2">The sequence shown here is derived from an EMBL/GenBank/DDBJ whole genome shotgun (WGS) entry which is preliminary data.</text>
</comment>